<dbReference type="InterPro" id="IPR017441">
    <property type="entry name" value="Protein_kinase_ATP_BS"/>
</dbReference>
<comment type="similarity">
    <text evidence="10">Belongs to the protein kinase superfamily.</text>
</comment>
<evidence type="ECO:0000256" key="2">
    <source>
        <dbReference type="ARBA" id="ARBA00022527"/>
    </source>
</evidence>
<dbReference type="PANTHER" id="PTHR24353">
    <property type="entry name" value="CYCLIC NUCLEOTIDE-DEPENDENT PROTEIN KINASE"/>
    <property type="match status" value="1"/>
</dbReference>
<accession>A0ABR1HJB6</accession>
<evidence type="ECO:0000256" key="5">
    <source>
        <dbReference type="ARBA" id="ARBA00022777"/>
    </source>
</evidence>
<dbReference type="GO" id="GO:0004674">
    <property type="term" value="F:protein serine/threonine kinase activity"/>
    <property type="evidence" value="ECO:0007669"/>
    <property type="project" value="UniProtKB-EC"/>
</dbReference>
<dbReference type="PANTHER" id="PTHR24353:SF37">
    <property type="entry name" value="CAMP-DEPENDENT PROTEIN KINASE CATALYTIC SUBUNIT PRKX"/>
    <property type="match status" value="1"/>
</dbReference>
<dbReference type="InterPro" id="IPR000961">
    <property type="entry name" value="AGC-kinase_C"/>
</dbReference>
<evidence type="ECO:0000259" key="13">
    <source>
        <dbReference type="PROSITE" id="PS51285"/>
    </source>
</evidence>
<dbReference type="Gene3D" id="3.30.200.20">
    <property type="entry name" value="Phosphorylase Kinase, domain 1"/>
    <property type="match status" value="1"/>
</dbReference>
<protein>
    <recommendedName>
        <fullName evidence="1">cAMP-dependent protein kinase</fullName>
        <ecNumber evidence="1">2.7.11.11</ecNumber>
    </recommendedName>
</protein>
<sequence>MAATVAHQQATNLQSPGIAAPSLSHDAASASATANAGSQLVANAADSSQHPTPLPPTRKFQLSDFRRVRTLGTGTFARVCLVRPAASAHIPLDHQLDPEVYALKILRKPEVVRLKQIDHVRHERAILADIAGHPFITRLLASFADHDSLYMLLDYVPGGELFTYLRKLRRFDEPVARFYAAEIVLVLEFLHEQQAGVAYRDLKPENLLLDKDGHIKLVDFGFAKRLGNREDNHPVETYTLCGTPEYLAPEVIQNKGHTGAVDWWALGILMYEFLTGYPPFWHQNPIEIYKQILEKPVVFPQDPPLSADAQDIIRSLCTVDRSRRLGNISGGAARVKAHAFFRETNWDDMISRRHKGPIIPPVRYPGDAQCFDVYPEDDGRREPYSQEMAQKYDPYFADF</sequence>
<evidence type="ECO:0000313" key="14">
    <source>
        <dbReference type="EMBL" id="KAK7420646.1"/>
    </source>
</evidence>
<dbReference type="PROSITE" id="PS00107">
    <property type="entry name" value="PROTEIN_KINASE_ATP"/>
    <property type="match status" value="1"/>
</dbReference>
<keyword evidence="2 10" id="KW-0723">Serine/threonine-protein kinase</keyword>
<dbReference type="SMART" id="SM00220">
    <property type="entry name" value="S_TKc"/>
    <property type="match status" value="1"/>
</dbReference>
<evidence type="ECO:0000256" key="4">
    <source>
        <dbReference type="ARBA" id="ARBA00022741"/>
    </source>
</evidence>
<keyword evidence="6 9" id="KW-0067">ATP-binding</keyword>
<feature type="region of interest" description="Disordered" evidence="11">
    <location>
        <begin position="16"/>
        <end position="35"/>
    </location>
</feature>
<evidence type="ECO:0000259" key="12">
    <source>
        <dbReference type="PROSITE" id="PS50011"/>
    </source>
</evidence>
<feature type="domain" description="AGC-kinase C-terminal" evidence="13">
    <location>
        <begin position="342"/>
        <end position="399"/>
    </location>
</feature>
<name>A0ABR1HJB6_9HYPO</name>
<dbReference type="InterPro" id="IPR000719">
    <property type="entry name" value="Prot_kinase_dom"/>
</dbReference>
<dbReference type="EMBL" id="JAZAVJ010000028">
    <property type="protein sequence ID" value="KAK7420646.1"/>
    <property type="molecule type" value="Genomic_DNA"/>
</dbReference>
<evidence type="ECO:0000256" key="9">
    <source>
        <dbReference type="PROSITE-ProRule" id="PRU10141"/>
    </source>
</evidence>
<organism evidence="14 15">
    <name type="scientific">Neonectria punicea</name>
    <dbReference type="NCBI Taxonomy" id="979145"/>
    <lineage>
        <taxon>Eukaryota</taxon>
        <taxon>Fungi</taxon>
        <taxon>Dikarya</taxon>
        <taxon>Ascomycota</taxon>
        <taxon>Pezizomycotina</taxon>
        <taxon>Sordariomycetes</taxon>
        <taxon>Hypocreomycetidae</taxon>
        <taxon>Hypocreales</taxon>
        <taxon>Nectriaceae</taxon>
        <taxon>Neonectria</taxon>
    </lineage>
</organism>
<evidence type="ECO:0000256" key="6">
    <source>
        <dbReference type="ARBA" id="ARBA00022840"/>
    </source>
</evidence>
<keyword evidence="5" id="KW-0418">Kinase</keyword>
<evidence type="ECO:0000256" key="1">
    <source>
        <dbReference type="ARBA" id="ARBA00012444"/>
    </source>
</evidence>
<evidence type="ECO:0000256" key="8">
    <source>
        <dbReference type="ARBA" id="ARBA00047454"/>
    </source>
</evidence>
<dbReference type="InterPro" id="IPR008271">
    <property type="entry name" value="Ser/Thr_kinase_AS"/>
</dbReference>
<dbReference type="CDD" id="cd05580">
    <property type="entry name" value="STKc_PKA_like"/>
    <property type="match status" value="1"/>
</dbReference>
<comment type="caution">
    <text evidence="14">The sequence shown here is derived from an EMBL/GenBank/DDBJ whole genome shotgun (WGS) entry which is preliminary data.</text>
</comment>
<dbReference type="Pfam" id="PF00069">
    <property type="entry name" value="Pkinase"/>
    <property type="match status" value="1"/>
</dbReference>
<evidence type="ECO:0000256" key="7">
    <source>
        <dbReference type="ARBA" id="ARBA00047292"/>
    </source>
</evidence>
<keyword evidence="4 9" id="KW-0547">Nucleotide-binding</keyword>
<dbReference type="SUPFAM" id="SSF56112">
    <property type="entry name" value="Protein kinase-like (PK-like)"/>
    <property type="match status" value="1"/>
</dbReference>
<keyword evidence="3 14" id="KW-0808">Transferase</keyword>
<dbReference type="InterPro" id="IPR011009">
    <property type="entry name" value="Kinase-like_dom_sf"/>
</dbReference>
<gene>
    <name evidence="14" type="primary">PKA4</name>
    <name evidence="14" type="ORF">QQX98_002641</name>
</gene>
<proteinExistence type="inferred from homology"/>
<dbReference type="PROSITE" id="PS51285">
    <property type="entry name" value="AGC_KINASE_CTER"/>
    <property type="match status" value="1"/>
</dbReference>
<dbReference type="SMART" id="SM00133">
    <property type="entry name" value="S_TK_X"/>
    <property type="match status" value="1"/>
</dbReference>
<evidence type="ECO:0000256" key="3">
    <source>
        <dbReference type="ARBA" id="ARBA00022679"/>
    </source>
</evidence>
<keyword evidence="15" id="KW-1185">Reference proteome</keyword>
<dbReference type="Proteomes" id="UP001498476">
    <property type="component" value="Unassembled WGS sequence"/>
</dbReference>
<feature type="domain" description="Protein kinase" evidence="12">
    <location>
        <begin position="65"/>
        <end position="341"/>
    </location>
</feature>
<reference evidence="14 15" key="1">
    <citation type="journal article" date="2025" name="Microbiol. Resour. Announc.">
        <title>Draft genome sequences for Neonectria magnoliae and Neonectria punicea, canker pathogens of Liriodendron tulipifera and Acer saccharum in West Virginia.</title>
        <authorList>
            <person name="Petronek H.M."/>
            <person name="Kasson M.T."/>
            <person name="Metheny A.M."/>
            <person name="Stauder C.M."/>
            <person name="Lovett B."/>
            <person name="Lynch S.C."/>
            <person name="Garnas J.R."/>
            <person name="Kasson L.R."/>
            <person name="Stajich J.E."/>
        </authorList>
    </citation>
    <scope>NUCLEOTIDE SEQUENCE [LARGE SCALE GENOMIC DNA]</scope>
    <source>
        <strain evidence="14 15">NRRL 64653</strain>
    </source>
</reference>
<evidence type="ECO:0000256" key="10">
    <source>
        <dbReference type="RuleBase" id="RU000304"/>
    </source>
</evidence>
<evidence type="ECO:0000256" key="11">
    <source>
        <dbReference type="SAM" id="MobiDB-lite"/>
    </source>
</evidence>
<comment type="catalytic activity">
    <reaction evidence="8">
        <text>L-seryl-[protein] + ATP = O-phospho-L-seryl-[protein] + ADP + H(+)</text>
        <dbReference type="Rhea" id="RHEA:17989"/>
        <dbReference type="Rhea" id="RHEA-COMP:9863"/>
        <dbReference type="Rhea" id="RHEA-COMP:11604"/>
        <dbReference type="ChEBI" id="CHEBI:15378"/>
        <dbReference type="ChEBI" id="CHEBI:29999"/>
        <dbReference type="ChEBI" id="CHEBI:30616"/>
        <dbReference type="ChEBI" id="CHEBI:83421"/>
        <dbReference type="ChEBI" id="CHEBI:456216"/>
        <dbReference type="EC" id="2.7.11.11"/>
    </reaction>
</comment>
<evidence type="ECO:0000313" key="15">
    <source>
        <dbReference type="Proteomes" id="UP001498476"/>
    </source>
</evidence>
<feature type="compositionally biased region" description="Low complexity" evidence="11">
    <location>
        <begin position="19"/>
        <end position="35"/>
    </location>
</feature>
<feature type="binding site" evidence="9">
    <location>
        <position position="104"/>
    </location>
    <ligand>
        <name>ATP</name>
        <dbReference type="ChEBI" id="CHEBI:30616"/>
    </ligand>
</feature>
<dbReference type="PROSITE" id="PS00108">
    <property type="entry name" value="PROTEIN_KINASE_ST"/>
    <property type="match status" value="1"/>
</dbReference>
<comment type="catalytic activity">
    <reaction evidence="7">
        <text>L-threonyl-[protein] + ATP = O-phospho-L-threonyl-[protein] + ADP + H(+)</text>
        <dbReference type="Rhea" id="RHEA:46608"/>
        <dbReference type="Rhea" id="RHEA-COMP:11060"/>
        <dbReference type="Rhea" id="RHEA-COMP:11605"/>
        <dbReference type="ChEBI" id="CHEBI:15378"/>
        <dbReference type="ChEBI" id="CHEBI:30013"/>
        <dbReference type="ChEBI" id="CHEBI:30616"/>
        <dbReference type="ChEBI" id="CHEBI:61977"/>
        <dbReference type="ChEBI" id="CHEBI:456216"/>
        <dbReference type="EC" id="2.7.11.11"/>
    </reaction>
</comment>
<dbReference type="PROSITE" id="PS50011">
    <property type="entry name" value="PROTEIN_KINASE_DOM"/>
    <property type="match status" value="1"/>
</dbReference>
<dbReference type="EC" id="2.7.11.11" evidence="1"/>
<dbReference type="Gene3D" id="1.10.510.10">
    <property type="entry name" value="Transferase(Phosphotransferase) domain 1"/>
    <property type="match status" value="1"/>
</dbReference>